<evidence type="ECO:0000256" key="1">
    <source>
        <dbReference type="ARBA" id="ARBA00001946"/>
    </source>
</evidence>
<keyword evidence="12" id="KW-1185">Reference proteome</keyword>
<protein>
    <recommendedName>
        <fullName evidence="4">NAD(+) diphosphatase</fullName>
        <ecNumber evidence="4">3.6.1.22</ecNumber>
    </recommendedName>
</protein>
<dbReference type="Gene3D" id="3.90.79.20">
    <property type="match status" value="1"/>
</dbReference>
<evidence type="ECO:0000256" key="4">
    <source>
        <dbReference type="ARBA" id="ARBA00012381"/>
    </source>
</evidence>
<dbReference type="PANTHER" id="PTHR42904">
    <property type="entry name" value="NUDIX HYDROLASE, NUDC SUBFAMILY"/>
    <property type="match status" value="1"/>
</dbReference>
<dbReference type="Pfam" id="PF09296">
    <property type="entry name" value="NUDIX-like"/>
    <property type="match status" value="1"/>
</dbReference>
<dbReference type="CDD" id="cd03429">
    <property type="entry name" value="NUDIX_NADH_pyrophosphatase_Nudt13"/>
    <property type="match status" value="1"/>
</dbReference>
<dbReference type="EMBL" id="JBBUTH010000011">
    <property type="protein sequence ID" value="MEK8053147.1"/>
    <property type="molecule type" value="Genomic_DNA"/>
</dbReference>
<dbReference type="Pfam" id="PF00293">
    <property type="entry name" value="NUDIX"/>
    <property type="match status" value="1"/>
</dbReference>
<keyword evidence="6 11" id="KW-0378">Hydrolase</keyword>
<evidence type="ECO:0000259" key="10">
    <source>
        <dbReference type="PROSITE" id="PS51462"/>
    </source>
</evidence>
<evidence type="ECO:0000256" key="7">
    <source>
        <dbReference type="ARBA" id="ARBA00022842"/>
    </source>
</evidence>
<evidence type="ECO:0000256" key="2">
    <source>
        <dbReference type="ARBA" id="ARBA00001947"/>
    </source>
</evidence>
<dbReference type="NCBIfam" id="NF001299">
    <property type="entry name" value="PRK00241.1"/>
    <property type="match status" value="1"/>
</dbReference>
<dbReference type="Proteomes" id="UP001365405">
    <property type="component" value="Unassembled WGS sequence"/>
</dbReference>
<dbReference type="InterPro" id="IPR015376">
    <property type="entry name" value="Znr_NADH_PPase"/>
</dbReference>
<comment type="catalytic activity">
    <reaction evidence="9">
        <text>a 5'-end NAD(+)-phospho-ribonucleoside in mRNA + H2O = a 5'-end phospho-adenosine-phospho-ribonucleoside in mRNA + beta-nicotinamide D-ribonucleotide + 2 H(+)</text>
        <dbReference type="Rhea" id="RHEA:60876"/>
        <dbReference type="Rhea" id="RHEA-COMP:15698"/>
        <dbReference type="Rhea" id="RHEA-COMP:15719"/>
        <dbReference type="ChEBI" id="CHEBI:14649"/>
        <dbReference type="ChEBI" id="CHEBI:15377"/>
        <dbReference type="ChEBI" id="CHEBI:15378"/>
        <dbReference type="ChEBI" id="CHEBI:144029"/>
        <dbReference type="ChEBI" id="CHEBI:144051"/>
    </reaction>
    <physiologicalReaction direction="left-to-right" evidence="9">
        <dbReference type="Rhea" id="RHEA:60877"/>
    </physiologicalReaction>
</comment>
<sequence length="277" mass="29987">MDYIPGIAHPGDETPEAWCFAFVQRDLLLPDEDALAPTGGFLLRALQGAAQARHYLGRLGGRDAWVLALPEAPPGWRATPLRAALVALGANERAPLAALAGRAAQLLEWDRSHRFCGVCATPTELQPGERARRCPACGHTAYPRLSPAMMALVWRPGGLLLARAPHYQGNMYSALAGFVEAGESLEDCLHREVAEEVGVTVTDLRYFGSQSWPFPHSLMVAYTARWTGGDIVPQEGEIADARWFPLDALPTIPQPLSIAGHLIRDTVARMRASGQPG</sequence>
<dbReference type="PROSITE" id="PS00893">
    <property type="entry name" value="NUDIX_BOX"/>
    <property type="match status" value="1"/>
</dbReference>
<dbReference type="InterPro" id="IPR015375">
    <property type="entry name" value="NADH_PPase-like_N"/>
</dbReference>
<dbReference type="InterPro" id="IPR050241">
    <property type="entry name" value="NAD-cap_RNA_hydrolase_NudC"/>
</dbReference>
<accession>A0ABU9CRF5</accession>
<dbReference type="InterPro" id="IPR020084">
    <property type="entry name" value="NUDIX_hydrolase_CS"/>
</dbReference>
<keyword evidence="5" id="KW-0479">Metal-binding</keyword>
<comment type="similarity">
    <text evidence="3">Belongs to the Nudix hydrolase family. NudC subfamily.</text>
</comment>
<feature type="domain" description="Nudix hydrolase" evidence="10">
    <location>
        <begin position="144"/>
        <end position="269"/>
    </location>
</feature>
<dbReference type="GO" id="GO:0016787">
    <property type="term" value="F:hydrolase activity"/>
    <property type="evidence" value="ECO:0007669"/>
    <property type="project" value="UniProtKB-KW"/>
</dbReference>
<dbReference type="InterPro" id="IPR049734">
    <property type="entry name" value="NudC-like_C"/>
</dbReference>
<dbReference type="PANTHER" id="PTHR42904:SF6">
    <property type="entry name" value="NAD-CAPPED RNA HYDROLASE NUDT12"/>
    <property type="match status" value="1"/>
</dbReference>
<gene>
    <name evidence="11" type="primary">nudC</name>
    <name evidence="11" type="ORF">AACH10_23030</name>
</gene>
<dbReference type="Gene3D" id="3.90.79.10">
    <property type="entry name" value="Nucleoside Triphosphate Pyrophosphohydrolase"/>
    <property type="match status" value="1"/>
</dbReference>
<keyword evidence="7" id="KW-0460">Magnesium</keyword>
<comment type="cofactor">
    <cofactor evidence="2">
        <name>Zn(2+)</name>
        <dbReference type="ChEBI" id="CHEBI:29105"/>
    </cofactor>
</comment>
<name>A0ABU9CRF5_9BURK</name>
<comment type="caution">
    <text evidence="11">The sequence shown here is derived from an EMBL/GenBank/DDBJ whole genome shotgun (WGS) entry which is preliminary data.</text>
</comment>
<dbReference type="InterPro" id="IPR000086">
    <property type="entry name" value="NUDIX_hydrolase_dom"/>
</dbReference>
<comment type="cofactor">
    <cofactor evidence="1">
        <name>Mg(2+)</name>
        <dbReference type="ChEBI" id="CHEBI:18420"/>
    </cofactor>
</comment>
<evidence type="ECO:0000313" key="12">
    <source>
        <dbReference type="Proteomes" id="UP001365405"/>
    </source>
</evidence>
<dbReference type="InterPro" id="IPR015797">
    <property type="entry name" value="NUDIX_hydrolase-like_dom_sf"/>
</dbReference>
<organism evidence="11 12">
    <name type="scientific">Pseudaquabacterium inlustre</name>
    <dbReference type="NCBI Taxonomy" id="2984192"/>
    <lineage>
        <taxon>Bacteria</taxon>
        <taxon>Pseudomonadati</taxon>
        <taxon>Pseudomonadota</taxon>
        <taxon>Betaproteobacteria</taxon>
        <taxon>Burkholderiales</taxon>
        <taxon>Sphaerotilaceae</taxon>
        <taxon>Pseudaquabacterium</taxon>
    </lineage>
</organism>
<dbReference type="Pfam" id="PF09297">
    <property type="entry name" value="Zn_ribbon_NUD"/>
    <property type="match status" value="1"/>
</dbReference>
<proteinExistence type="inferred from homology"/>
<evidence type="ECO:0000256" key="6">
    <source>
        <dbReference type="ARBA" id="ARBA00022801"/>
    </source>
</evidence>
<dbReference type="SUPFAM" id="SSF55811">
    <property type="entry name" value="Nudix"/>
    <property type="match status" value="2"/>
</dbReference>
<keyword evidence="8" id="KW-0520">NAD</keyword>
<dbReference type="EC" id="3.6.1.22" evidence="4"/>
<evidence type="ECO:0000256" key="9">
    <source>
        <dbReference type="ARBA" id="ARBA00023679"/>
    </source>
</evidence>
<dbReference type="RefSeq" id="WP_341412893.1">
    <property type="nucleotide sequence ID" value="NZ_JBBUTH010000011.1"/>
</dbReference>
<evidence type="ECO:0000256" key="8">
    <source>
        <dbReference type="ARBA" id="ARBA00023027"/>
    </source>
</evidence>
<evidence type="ECO:0000256" key="5">
    <source>
        <dbReference type="ARBA" id="ARBA00022723"/>
    </source>
</evidence>
<evidence type="ECO:0000313" key="11">
    <source>
        <dbReference type="EMBL" id="MEK8053147.1"/>
    </source>
</evidence>
<evidence type="ECO:0000256" key="3">
    <source>
        <dbReference type="ARBA" id="ARBA00009595"/>
    </source>
</evidence>
<reference evidence="11 12" key="1">
    <citation type="submission" date="2024-04" db="EMBL/GenBank/DDBJ databases">
        <title>Novel species of the genus Ideonella isolated from streams.</title>
        <authorList>
            <person name="Lu H."/>
        </authorList>
    </citation>
    <scope>NUCLEOTIDE SEQUENCE [LARGE SCALE GENOMIC DNA]</scope>
    <source>
        <strain evidence="11 12">DXS22W</strain>
    </source>
</reference>
<dbReference type="PROSITE" id="PS51462">
    <property type="entry name" value="NUDIX"/>
    <property type="match status" value="1"/>
</dbReference>